<evidence type="ECO:0000313" key="1">
    <source>
        <dbReference type="EMBL" id="KIO33340.1"/>
    </source>
</evidence>
<sequence length="151" mass="16861">MKQAIRHAPRWIVRRLTDTYVTLSVAEIAKAIASDVATSSTPEAIQETTLLILSMIEHNEIYATLTPSPETPGTAIVTFRDPPPPKYFDPAVLEKIVRDAQNNNTQLGLLDRDVGKSRAYLNKAVKDKEGSGMAFDDMAEMEMERLRGDWD</sequence>
<reference evidence="1 2" key="1">
    <citation type="submission" date="2014-04" db="EMBL/GenBank/DDBJ databases">
        <authorList>
            <consortium name="DOE Joint Genome Institute"/>
            <person name="Kuo A."/>
            <person name="Girlanda M."/>
            <person name="Perotto S."/>
            <person name="Kohler A."/>
            <person name="Nagy L.G."/>
            <person name="Floudas D."/>
            <person name="Copeland A."/>
            <person name="Barry K.W."/>
            <person name="Cichocki N."/>
            <person name="Veneault-Fourrey C."/>
            <person name="LaButti K."/>
            <person name="Lindquist E.A."/>
            <person name="Lipzen A."/>
            <person name="Lundell T."/>
            <person name="Morin E."/>
            <person name="Murat C."/>
            <person name="Sun H."/>
            <person name="Tunlid A."/>
            <person name="Henrissat B."/>
            <person name="Grigoriev I.V."/>
            <person name="Hibbett D.S."/>
            <person name="Martin F."/>
            <person name="Nordberg H.P."/>
            <person name="Cantor M.N."/>
            <person name="Hua S.X."/>
        </authorList>
    </citation>
    <scope>NUCLEOTIDE SEQUENCE [LARGE SCALE GENOMIC DNA]</scope>
    <source>
        <strain evidence="1 2">MUT 4182</strain>
    </source>
</reference>
<name>A0A0C3QL34_9AGAM</name>
<protein>
    <submittedName>
        <fullName evidence="1">Uncharacterized protein</fullName>
    </submittedName>
</protein>
<dbReference type="OrthoDB" id="29061at2759"/>
<dbReference type="HOGENOM" id="CLU_1732837_0_0_1"/>
<gene>
    <name evidence="1" type="ORF">M407DRAFT_17895</name>
</gene>
<organism evidence="1 2">
    <name type="scientific">Tulasnella calospora MUT 4182</name>
    <dbReference type="NCBI Taxonomy" id="1051891"/>
    <lineage>
        <taxon>Eukaryota</taxon>
        <taxon>Fungi</taxon>
        <taxon>Dikarya</taxon>
        <taxon>Basidiomycota</taxon>
        <taxon>Agaricomycotina</taxon>
        <taxon>Agaricomycetes</taxon>
        <taxon>Cantharellales</taxon>
        <taxon>Tulasnellaceae</taxon>
        <taxon>Tulasnella</taxon>
    </lineage>
</organism>
<evidence type="ECO:0000313" key="2">
    <source>
        <dbReference type="Proteomes" id="UP000054248"/>
    </source>
</evidence>
<dbReference type="AlphaFoldDB" id="A0A0C3QL34"/>
<dbReference type="STRING" id="1051891.A0A0C3QL34"/>
<dbReference type="EMBL" id="KN822949">
    <property type="protein sequence ID" value="KIO33340.1"/>
    <property type="molecule type" value="Genomic_DNA"/>
</dbReference>
<dbReference type="Proteomes" id="UP000054248">
    <property type="component" value="Unassembled WGS sequence"/>
</dbReference>
<proteinExistence type="predicted"/>
<accession>A0A0C3QL34</accession>
<reference evidence="2" key="2">
    <citation type="submission" date="2015-01" db="EMBL/GenBank/DDBJ databases">
        <title>Evolutionary Origins and Diversification of the Mycorrhizal Mutualists.</title>
        <authorList>
            <consortium name="DOE Joint Genome Institute"/>
            <consortium name="Mycorrhizal Genomics Consortium"/>
            <person name="Kohler A."/>
            <person name="Kuo A."/>
            <person name="Nagy L.G."/>
            <person name="Floudas D."/>
            <person name="Copeland A."/>
            <person name="Barry K.W."/>
            <person name="Cichocki N."/>
            <person name="Veneault-Fourrey C."/>
            <person name="LaButti K."/>
            <person name="Lindquist E.A."/>
            <person name="Lipzen A."/>
            <person name="Lundell T."/>
            <person name="Morin E."/>
            <person name="Murat C."/>
            <person name="Riley R."/>
            <person name="Ohm R."/>
            <person name="Sun H."/>
            <person name="Tunlid A."/>
            <person name="Henrissat B."/>
            <person name="Grigoriev I.V."/>
            <person name="Hibbett D.S."/>
            <person name="Martin F."/>
        </authorList>
    </citation>
    <scope>NUCLEOTIDE SEQUENCE [LARGE SCALE GENOMIC DNA]</scope>
    <source>
        <strain evidence="2">MUT 4182</strain>
    </source>
</reference>
<keyword evidence="2" id="KW-1185">Reference proteome</keyword>